<evidence type="ECO:0000313" key="2">
    <source>
        <dbReference type="Proteomes" id="UP000050525"/>
    </source>
</evidence>
<evidence type="ECO:0000313" key="1">
    <source>
        <dbReference type="EMBL" id="KYO44649.1"/>
    </source>
</evidence>
<dbReference type="Proteomes" id="UP000050525">
    <property type="component" value="Unassembled WGS sequence"/>
</dbReference>
<proteinExistence type="predicted"/>
<protein>
    <submittedName>
        <fullName evidence="1">Uncharacterized protein</fullName>
    </submittedName>
</protein>
<name>A0A151P6W7_ALLMI</name>
<sequence>MQRFGGIQNRPVGRIIKLQGEEWRERRRSQNSPFEQISSCLLQDHPFTTTLGHQGSFGHVLPWKIMVVKGAGSAVTEIEALCPQDRFREAARDLPARNLSLLPER</sequence>
<keyword evidence="2" id="KW-1185">Reference proteome</keyword>
<dbReference type="EMBL" id="AKHW03000695">
    <property type="protein sequence ID" value="KYO44649.1"/>
    <property type="molecule type" value="Genomic_DNA"/>
</dbReference>
<dbReference type="AlphaFoldDB" id="A0A151P6W7"/>
<gene>
    <name evidence="1" type="ORF">Y1Q_0010457</name>
</gene>
<accession>A0A151P6W7</accession>
<comment type="caution">
    <text evidence="1">The sequence shown here is derived from an EMBL/GenBank/DDBJ whole genome shotgun (WGS) entry which is preliminary data.</text>
</comment>
<organism evidence="1 2">
    <name type="scientific">Alligator mississippiensis</name>
    <name type="common">American alligator</name>
    <dbReference type="NCBI Taxonomy" id="8496"/>
    <lineage>
        <taxon>Eukaryota</taxon>
        <taxon>Metazoa</taxon>
        <taxon>Chordata</taxon>
        <taxon>Craniata</taxon>
        <taxon>Vertebrata</taxon>
        <taxon>Euteleostomi</taxon>
        <taxon>Archelosauria</taxon>
        <taxon>Archosauria</taxon>
        <taxon>Crocodylia</taxon>
        <taxon>Alligatoridae</taxon>
        <taxon>Alligatorinae</taxon>
        <taxon>Alligator</taxon>
    </lineage>
</organism>
<reference evidence="1 2" key="1">
    <citation type="journal article" date="2012" name="Genome Biol.">
        <title>Sequencing three crocodilian genomes to illuminate the evolution of archosaurs and amniotes.</title>
        <authorList>
            <person name="St John J.A."/>
            <person name="Braun E.L."/>
            <person name="Isberg S.R."/>
            <person name="Miles L.G."/>
            <person name="Chong A.Y."/>
            <person name="Gongora J."/>
            <person name="Dalzell P."/>
            <person name="Moran C."/>
            <person name="Bed'hom B."/>
            <person name="Abzhanov A."/>
            <person name="Burgess S.C."/>
            <person name="Cooksey A.M."/>
            <person name="Castoe T.A."/>
            <person name="Crawford N.G."/>
            <person name="Densmore L.D."/>
            <person name="Drew J.C."/>
            <person name="Edwards S.V."/>
            <person name="Faircloth B.C."/>
            <person name="Fujita M.K."/>
            <person name="Greenwold M.J."/>
            <person name="Hoffmann F.G."/>
            <person name="Howard J.M."/>
            <person name="Iguchi T."/>
            <person name="Janes D.E."/>
            <person name="Khan S.Y."/>
            <person name="Kohno S."/>
            <person name="de Koning A.J."/>
            <person name="Lance S.L."/>
            <person name="McCarthy F.M."/>
            <person name="McCormack J.E."/>
            <person name="Merchant M.E."/>
            <person name="Peterson D.G."/>
            <person name="Pollock D.D."/>
            <person name="Pourmand N."/>
            <person name="Raney B.J."/>
            <person name="Roessler K.A."/>
            <person name="Sanford J.R."/>
            <person name="Sawyer R.H."/>
            <person name="Schmidt C.J."/>
            <person name="Triplett E.W."/>
            <person name="Tuberville T.D."/>
            <person name="Venegas-Anaya M."/>
            <person name="Howard J.T."/>
            <person name="Jarvis E.D."/>
            <person name="Guillette L.J.Jr."/>
            <person name="Glenn T.C."/>
            <person name="Green R.E."/>
            <person name="Ray D.A."/>
        </authorList>
    </citation>
    <scope>NUCLEOTIDE SEQUENCE [LARGE SCALE GENOMIC DNA]</scope>
    <source>
        <strain evidence="1">KSC_2009_1</strain>
    </source>
</reference>